<reference evidence="1" key="1">
    <citation type="journal article" date="2020" name="New Phytol.">
        <title>Comparative genomics reveals dynamic genome evolution in host specialist ectomycorrhizal fungi.</title>
        <authorList>
            <person name="Lofgren L.A."/>
            <person name="Nguyen N.H."/>
            <person name="Vilgalys R."/>
            <person name="Ruytinx J."/>
            <person name="Liao H.L."/>
            <person name="Branco S."/>
            <person name="Kuo A."/>
            <person name="LaButti K."/>
            <person name="Lipzen A."/>
            <person name="Andreopoulos W."/>
            <person name="Pangilinan J."/>
            <person name="Riley R."/>
            <person name="Hundley H."/>
            <person name="Na H."/>
            <person name="Barry K."/>
            <person name="Grigoriev I.V."/>
            <person name="Stajich J.E."/>
            <person name="Kennedy P.G."/>
        </authorList>
    </citation>
    <scope>NUCLEOTIDE SEQUENCE</scope>
    <source>
        <strain evidence="1">FC423</strain>
    </source>
</reference>
<dbReference type="AlphaFoldDB" id="A0A9P7ERI3"/>
<protein>
    <submittedName>
        <fullName evidence="1">Uncharacterized protein</fullName>
    </submittedName>
</protein>
<comment type="caution">
    <text evidence="1">The sequence shown here is derived from an EMBL/GenBank/DDBJ whole genome shotgun (WGS) entry which is preliminary data.</text>
</comment>
<dbReference type="OrthoDB" id="2916406at2759"/>
<evidence type="ECO:0000313" key="2">
    <source>
        <dbReference type="Proteomes" id="UP000823399"/>
    </source>
</evidence>
<dbReference type="GeneID" id="64694405"/>
<organism evidence="1 2">
    <name type="scientific">Suillus discolor</name>
    <dbReference type="NCBI Taxonomy" id="1912936"/>
    <lineage>
        <taxon>Eukaryota</taxon>
        <taxon>Fungi</taxon>
        <taxon>Dikarya</taxon>
        <taxon>Basidiomycota</taxon>
        <taxon>Agaricomycotina</taxon>
        <taxon>Agaricomycetes</taxon>
        <taxon>Agaricomycetidae</taxon>
        <taxon>Boletales</taxon>
        <taxon>Suillineae</taxon>
        <taxon>Suillaceae</taxon>
        <taxon>Suillus</taxon>
    </lineage>
</organism>
<sequence length="154" mass="17782">MVNTRTYILPTSSASYLKFLLVFRLQLNQTLEFHVRCRLYSASWSRPRQVTMLTRCSDRSRNAKRFPVPESLLNDATVQPYVHNCLVTLHEGRRIYQFCIFFKRHCHLRINTLLSSDGNVFRGDAAITRVGTSAGSVVNMRGRDNALADFIMHK</sequence>
<keyword evidence="2" id="KW-1185">Reference proteome</keyword>
<evidence type="ECO:0000313" key="1">
    <source>
        <dbReference type="EMBL" id="KAG2084191.1"/>
    </source>
</evidence>
<dbReference type="Proteomes" id="UP000823399">
    <property type="component" value="Unassembled WGS sequence"/>
</dbReference>
<dbReference type="EMBL" id="JABBWM010000234">
    <property type="protein sequence ID" value="KAG2084191.1"/>
    <property type="molecule type" value="Genomic_DNA"/>
</dbReference>
<accession>A0A9P7ERI3</accession>
<proteinExistence type="predicted"/>
<gene>
    <name evidence="1" type="ORF">F5147DRAFT_589609</name>
</gene>
<dbReference type="RefSeq" id="XP_041284476.1">
    <property type="nucleotide sequence ID" value="XM_041432146.1"/>
</dbReference>
<name>A0A9P7ERI3_9AGAM</name>